<dbReference type="GO" id="GO:0006270">
    <property type="term" value="P:DNA replication initiation"/>
    <property type="evidence" value="ECO:0007669"/>
    <property type="project" value="TreeGrafter"/>
</dbReference>
<dbReference type="GO" id="GO:0043138">
    <property type="term" value="F:3'-5' DNA helicase activity"/>
    <property type="evidence" value="ECO:0007669"/>
    <property type="project" value="TreeGrafter"/>
</dbReference>
<evidence type="ECO:0000256" key="2">
    <source>
        <dbReference type="ARBA" id="ARBA00022840"/>
    </source>
</evidence>
<dbReference type="EMBL" id="BARV01011946">
    <property type="protein sequence ID" value="GAI13997.1"/>
    <property type="molecule type" value="Genomic_DNA"/>
</dbReference>
<keyword evidence="1" id="KW-0547">Nucleotide-binding</keyword>
<dbReference type="GO" id="GO:0005524">
    <property type="term" value="F:ATP binding"/>
    <property type="evidence" value="ECO:0007669"/>
    <property type="project" value="UniProtKB-KW"/>
</dbReference>
<keyword evidence="2" id="KW-0067">ATP-binding</keyword>
<feature type="non-terminal residue" evidence="5">
    <location>
        <position position="226"/>
    </location>
</feature>
<protein>
    <recommendedName>
        <fullName evidence="4">Primosomal protein N' 3' DNA-binding domain-containing protein</fullName>
    </recommendedName>
</protein>
<feature type="domain" description="Primosomal protein N' 3' DNA-binding" evidence="4">
    <location>
        <begin position="6"/>
        <end position="100"/>
    </location>
</feature>
<dbReference type="GO" id="GO:0006302">
    <property type="term" value="P:double-strand break repair"/>
    <property type="evidence" value="ECO:0007669"/>
    <property type="project" value="TreeGrafter"/>
</dbReference>
<dbReference type="InterPro" id="IPR041222">
    <property type="entry name" value="PriA_3primeBD"/>
</dbReference>
<dbReference type="AlphaFoldDB" id="X1L3U2"/>
<dbReference type="InterPro" id="IPR042115">
    <property type="entry name" value="PriA_3primeBD_sf"/>
</dbReference>
<comment type="caution">
    <text evidence="5">The sequence shown here is derived from an EMBL/GenBank/DDBJ whole genome shotgun (WGS) entry which is preliminary data.</text>
</comment>
<accession>X1L3U2</accession>
<name>X1L3U2_9ZZZZ</name>
<dbReference type="GO" id="GO:0006310">
    <property type="term" value="P:DNA recombination"/>
    <property type="evidence" value="ECO:0007669"/>
    <property type="project" value="TreeGrafter"/>
</dbReference>
<dbReference type="GO" id="GO:0003677">
    <property type="term" value="F:DNA binding"/>
    <property type="evidence" value="ECO:0007669"/>
    <property type="project" value="UniProtKB-KW"/>
</dbReference>
<keyword evidence="3" id="KW-0238">DNA-binding</keyword>
<sequence>MRYAEVSVNSPVAQRRTFSYAIPPHLDIDVGQAVWVPFGDKRLQGIVLELTDYPSVEETKEIADVIEPRPLLSPSHVLLAGWISQHYLSPLFDAVALMLPPGFERKTVTFISTPPVPREADTSALTQEQRQVLELVQRGGRVSLRQIEKALGKKKAQTIVSQLVKRGLATRSYELERIKVKPKKVPYLRLEVAATEAEQEAARLYKKGAKKQAVLLEFLAQQTGPV</sequence>
<dbReference type="Gene3D" id="3.40.1440.60">
    <property type="entry name" value="PriA, 3(prime) DNA-binding domain"/>
    <property type="match status" value="1"/>
</dbReference>
<evidence type="ECO:0000259" key="4">
    <source>
        <dbReference type="Pfam" id="PF17764"/>
    </source>
</evidence>
<gene>
    <name evidence="5" type="ORF">S06H3_22376</name>
</gene>
<evidence type="ECO:0000256" key="3">
    <source>
        <dbReference type="ARBA" id="ARBA00023125"/>
    </source>
</evidence>
<dbReference type="PANTHER" id="PTHR30580">
    <property type="entry name" value="PRIMOSOMAL PROTEIN N"/>
    <property type="match status" value="1"/>
</dbReference>
<proteinExistence type="predicted"/>
<dbReference type="PANTHER" id="PTHR30580:SF1">
    <property type="entry name" value="COMF OPERON PROTEIN 1"/>
    <property type="match status" value="1"/>
</dbReference>
<evidence type="ECO:0000256" key="1">
    <source>
        <dbReference type="ARBA" id="ARBA00022741"/>
    </source>
</evidence>
<organism evidence="5">
    <name type="scientific">marine sediment metagenome</name>
    <dbReference type="NCBI Taxonomy" id="412755"/>
    <lineage>
        <taxon>unclassified sequences</taxon>
        <taxon>metagenomes</taxon>
        <taxon>ecological metagenomes</taxon>
    </lineage>
</organism>
<reference evidence="5" key="1">
    <citation type="journal article" date="2014" name="Front. Microbiol.">
        <title>High frequency of phylogenetically diverse reductive dehalogenase-homologous genes in deep subseafloor sedimentary metagenomes.</title>
        <authorList>
            <person name="Kawai M."/>
            <person name="Futagami T."/>
            <person name="Toyoda A."/>
            <person name="Takaki Y."/>
            <person name="Nishi S."/>
            <person name="Hori S."/>
            <person name="Arai W."/>
            <person name="Tsubouchi T."/>
            <person name="Morono Y."/>
            <person name="Uchiyama I."/>
            <person name="Ito T."/>
            <person name="Fujiyama A."/>
            <person name="Inagaki F."/>
            <person name="Takami H."/>
        </authorList>
    </citation>
    <scope>NUCLEOTIDE SEQUENCE</scope>
    <source>
        <strain evidence="5">Expedition CK06-06</strain>
    </source>
</reference>
<dbReference type="Pfam" id="PF17764">
    <property type="entry name" value="PriA_3primeBD"/>
    <property type="match status" value="1"/>
</dbReference>
<evidence type="ECO:0000313" key="5">
    <source>
        <dbReference type="EMBL" id="GAI13997.1"/>
    </source>
</evidence>